<dbReference type="PANTHER" id="PTHR15830">
    <property type="entry name" value="TELOMERE LENGTH REGULATION PROTEIN TEL2 FAMILY MEMBER"/>
    <property type="match status" value="1"/>
</dbReference>
<dbReference type="InterPro" id="IPR051970">
    <property type="entry name" value="TEL2_Regulation"/>
</dbReference>
<dbReference type="EMBL" id="JANBOH010000001">
    <property type="protein sequence ID" value="KAJ1648685.1"/>
    <property type="molecule type" value="Genomic_DNA"/>
</dbReference>
<dbReference type="Gene3D" id="1.25.40.720">
    <property type="entry name" value="Telomere length regulation protein 2, C-terminal domain"/>
    <property type="match status" value="2"/>
</dbReference>
<gene>
    <name evidence="4" type="primary">TEL2</name>
    <name evidence="4" type="ORF">LPJ64_000004</name>
</gene>
<accession>A0A9W7XRM2</accession>
<feature type="domain" description="Telomere length regulation protein conserved" evidence="3">
    <location>
        <begin position="649"/>
        <end position="763"/>
    </location>
</feature>
<evidence type="ECO:0000256" key="2">
    <source>
        <dbReference type="SAM" id="MobiDB-lite"/>
    </source>
</evidence>
<evidence type="ECO:0000313" key="4">
    <source>
        <dbReference type="EMBL" id="KAJ1648685.1"/>
    </source>
</evidence>
<dbReference type="GO" id="GO:0005829">
    <property type="term" value="C:cytosol"/>
    <property type="evidence" value="ECO:0007669"/>
    <property type="project" value="TreeGrafter"/>
</dbReference>
<dbReference type="GO" id="GO:0051083">
    <property type="term" value="P:'de novo' cotranslational protein folding"/>
    <property type="evidence" value="ECO:0007669"/>
    <property type="project" value="TreeGrafter"/>
</dbReference>
<dbReference type="InterPro" id="IPR019337">
    <property type="entry name" value="Telomere_length_regulation_dom"/>
</dbReference>
<dbReference type="Proteomes" id="UP001145021">
    <property type="component" value="Unassembled WGS sequence"/>
</dbReference>
<dbReference type="Pfam" id="PF10193">
    <property type="entry name" value="Telomere_reg-2"/>
    <property type="match status" value="1"/>
</dbReference>
<organism evidence="4 5">
    <name type="scientific">Coemansia asiatica</name>
    <dbReference type="NCBI Taxonomy" id="1052880"/>
    <lineage>
        <taxon>Eukaryota</taxon>
        <taxon>Fungi</taxon>
        <taxon>Fungi incertae sedis</taxon>
        <taxon>Zoopagomycota</taxon>
        <taxon>Kickxellomycotina</taxon>
        <taxon>Kickxellomycetes</taxon>
        <taxon>Kickxellales</taxon>
        <taxon>Kickxellaceae</taxon>
        <taxon>Coemansia</taxon>
    </lineage>
</organism>
<dbReference type="GO" id="GO:0051879">
    <property type="term" value="F:Hsp90 protein binding"/>
    <property type="evidence" value="ECO:0007669"/>
    <property type="project" value="TreeGrafter"/>
</dbReference>
<evidence type="ECO:0000259" key="3">
    <source>
        <dbReference type="Pfam" id="PF10193"/>
    </source>
</evidence>
<feature type="region of interest" description="Disordered" evidence="2">
    <location>
        <begin position="49"/>
        <end position="69"/>
    </location>
</feature>
<reference evidence="4" key="1">
    <citation type="submission" date="2022-07" db="EMBL/GenBank/DDBJ databases">
        <title>Phylogenomic reconstructions and comparative analyses of Kickxellomycotina fungi.</title>
        <authorList>
            <person name="Reynolds N.K."/>
            <person name="Stajich J.E."/>
            <person name="Barry K."/>
            <person name="Grigoriev I.V."/>
            <person name="Crous P."/>
            <person name="Smith M.E."/>
        </authorList>
    </citation>
    <scope>NUCLEOTIDE SEQUENCE</scope>
    <source>
        <strain evidence="4">NBRC 105413</strain>
    </source>
</reference>
<evidence type="ECO:0000313" key="5">
    <source>
        <dbReference type="Proteomes" id="UP001145021"/>
    </source>
</evidence>
<comment type="caution">
    <text evidence="4">The sequence shown here is derived from an EMBL/GenBank/DDBJ whole genome shotgun (WGS) entry which is preliminary data.</text>
</comment>
<name>A0A9W7XRM2_9FUNG</name>
<sequence>MSFKQELRSFLRTLETRVSQLTSTANPLPDKASSKEQQVENISKMQELKLQGDPSQDGDEISVSIPGIGRPTGTGRSLIALIDENKPMIPAEETLIDDDKSDSFKELKSILLMPLALLGILDSKSLVDRITSSGYQWTDDAVKLFEDFKTADNSLSVFAQLLGPWFARTVICDASDIVLQNRWEDSVIKPYLNDLPDPISWSILVSTVSVLASSSTNKRINRIASLSLCTSILRLCIKNGLLDPQRHVAGERWPEYLAIACSVPERLANRVDPRDIPDELLPSEYFARLAKISAAFTVDDGSDERISDLWLKLCRTGHVDLLSKEITALLLDPQHRSFAARRVARLSGSVLSERLIRGIVSAINTSLALCDDLNLQGLRAAAAICWMVHELIEAGFDKTDIVGWLVGDISRQQQSSMAANGSVALALMTLSGCEKSMDAGNDWLSKVPSRVYPSLLSDALSGVLIPRWSFSEFLQRASLAEMQAATALVMVCVGALSDKECGELAKSAEFMQAVPRFLDSPIPVVKLSGILVADLVTKRGFSSDGDDEKLDFGLADIVANAKTSQNQVLVASAQYVEQMQKLAAAAAAGSPLQMWTRQAEDQDISVQTPPENDYDVISETRVVAPRQQSLTDGGASTELQSAFVRPRKPMFLGDCIKSLRGAKDGSNNELVSLALFAAVECIDKAGDKALLEHWLALANRVLYAYNRGKDEMDLLWNDERRRVLARLAVRLPELAGPFLADRSCDRNLTLKDREIVFSAISSACIELSGLDSKSSEAIQEIKGSNDEKSLGTSGDSGALGQGTVLRRSKKLDLQKKSPVHASLQVKKYQSIVGPAFFFPLISQYGKSDLAHDTVSDVRRDASQLEKLINTLGIILYTAGSATHLIAMNREFWDLTKLVRRQLGDDQPVPVVDAVLFGIDVILDPQRALSVPTLAREFRNEIADCLRWIDFLAEKEYLRGSAMTHAARIVDRLREIQDQVSKRITSNDFDLFSSIV</sequence>
<dbReference type="GO" id="GO:0042162">
    <property type="term" value="F:telomeric DNA binding"/>
    <property type="evidence" value="ECO:0007669"/>
    <property type="project" value="TreeGrafter"/>
</dbReference>
<dbReference type="InterPro" id="IPR038528">
    <property type="entry name" value="TEL2_C_sf"/>
</dbReference>
<feature type="region of interest" description="Disordered" evidence="2">
    <location>
        <begin position="781"/>
        <end position="800"/>
    </location>
</feature>
<dbReference type="PANTHER" id="PTHR15830:SF10">
    <property type="entry name" value="TELOMERE LENGTH REGULATION PROTEIN TEL2 HOMOLOG"/>
    <property type="match status" value="1"/>
</dbReference>
<comment type="similarity">
    <text evidence="1">Belongs to the TEL2 family.</text>
</comment>
<evidence type="ECO:0000256" key="1">
    <source>
        <dbReference type="ARBA" id="ARBA00006133"/>
    </source>
</evidence>
<proteinExistence type="inferred from homology"/>
<dbReference type="AlphaFoldDB" id="A0A9W7XRM2"/>
<protein>
    <submittedName>
        <fullName evidence="4">Telomere binding protein</fullName>
    </submittedName>
</protein>
<keyword evidence="5" id="KW-1185">Reference proteome</keyword>